<comment type="caution">
    <text evidence="6">The sequence shown here is derived from an EMBL/GenBank/DDBJ whole genome shotgun (WGS) entry which is preliminary data.</text>
</comment>
<keyword evidence="2 4" id="KW-0238">DNA-binding</keyword>
<evidence type="ECO:0000256" key="1">
    <source>
        <dbReference type="ARBA" id="ARBA00023015"/>
    </source>
</evidence>
<evidence type="ECO:0000256" key="3">
    <source>
        <dbReference type="ARBA" id="ARBA00023163"/>
    </source>
</evidence>
<sequence>MNEDRPLRADAARNRAKVLEAARSAFTSEGPSVPLDEIARRAGVGAGTVHRHFPTKEALLEAVIVERLENLLADARAALAAADAGESFFAFFTSMIADASTKMDMAAALSHVGVDLREATRAVAGDLRVALEALMQRAQEAGALRADAGVEDLHLLVVGAVAAEQWSARPEAAARIAQLMCDALRP</sequence>
<evidence type="ECO:0000256" key="2">
    <source>
        <dbReference type="ARBA" id="ARBA00023125"/>
    </source>
</evidence>
<gene>
    <name evidence="6" type="ORF">ACEZDJ_16355</name>
</gene>
<dbReference type="InterPro" id="IPR050109">
    <property type="entry name" value="HTH-type_TetR-like_transc_reg"/>
</dbReference>
<evidence type="ECO:0000259" key="5">
    <source>
        <dbReference type="PROSITE" id="PS50977"/>
    </source>
</evidence>
<accession>A0ABV6UN22</accession>
<dbReference type="PRINTS" id="PR00455">
    <property type="entry name" value="HTHTETR"/>
</dbReference>
<dbReference type="RefSeq" id="WP_232242312.1">
    <property type="nucleotide sequence ID" value="NZ_JBHEZZ010000008.1"/>
</dbReference>
<dbReference type="InterPro" id="IPR049445">
    <property type="entry name" value="TetR_SbtR-like_C"/>
</dbReference>
<dbReference type="SUPFAM" id="SSF46689">
    <property type="entry name" value="Homeodomain-like"/>
    <property type="match status" value="1"/>
</dbReference>
<dbReference type="Pfam" id="PF21597">
    <property type="entry name" value="TetR_C_43"/>
    <property type="match status" value="1"/>
</dbReference>
<dbReference type="Proteomes" id="UP001592528">
    <property type="component" value="Unassembled WGS sequence"/>
</dbReference>
<keyword evidence="7" id="KW-1185">Reference proteome</keyword>
<dbReference type="EMBL" id="JBHEZZ010000008">
    <property type="protein sequence ID" value="MFC1402862.1"/>
    <property type="molecule type" value="Genomic_DNA"/>
</dbReference>
<reference evidence="6 7" key="1">
    <citation type="submission" date="2024-09" db="EMBL/GenBank/DDBJ databases">
        <authorList>
            <person name="Lee S.D."/>
        </authorList>
    </citation>
    <scope>NUCLEOTIDE SEQUENCE [LARGE SCALE GENOMIC DNA]</scope>
    <source>
        <strain evidence="6 7">N1-5</strain>
    </source>
</reference>
<dbReference type="InterPro" id="IPR001647">
    <property type="entry name" value="HTH_TetR"/>
</dbReference>
<evidence type="ECO:0000313" key="6">
    <source>
        <dbReference type="EMBL" id="MFC1402862.1"/>
    </source>
</evidence>
<dbReference type="Gene3D" id="1.10.357.10">
    <property type="entry name" value="Tetracycline Repressor, domain 2"/>
    <property type="match status" value="1"/>
</dbReference>
<dbReference type="PANTHER" id="PTHR30055">
    <property type="entry name" value="HTH-TYPE TRANSCRIPTIONAL REGULATOR RUTR"/>
    <property type="match status" value="1"/>
</dbReference>
<feature type="domain" description="HTH tetR-type" evidence="5">
    <location>
        <begin position="12"/>
        <end position="71"/>
    </location>
</feature>
<feature type="DNA-binding region" description="H-T-H motif" evidence="4">
    <location>
        <begin position="34"/>
        <end position="53"/>
    </location>
</feature>
<proteinExistence type="predicted"/>
<keyword evidence="3" id="KW-0804">Transcription</keyword>
<dbReference type="SUPFAM" id="SSF48498">
    <property type="entry name" value="Tetracyclin repressor-like, C-terminal domain"/>
    <property type="match status" value="1"/>
</dbReference>
<evidence type="ECO:0000313" key="7">
    <source>
        <dbReference type="Proteomes" id="UP001592528"/>
    </source>
</evidence>
<dbReference type="PROSITE" id="PS50977">
    <property type="entry name" value="HTH_TETR_2"/>
    <property type="match status" value="1"/>
</dbReference>
<dbReference type="InterPro" id="IPR009057">
    <property type="entry name" value="Homeodomain-like_sf"/>
</dbReference>
<protein>
    <submittedName>
        <fullName evidence="6">TetR/AcrR family transcriptional regulator</fullName>
    </submittedName>
</protein>
<name>A0ABV6UN22_9ACTN</name>
<dbReference type="Pfam" id="PF00440">
    <property type="entry name" value="TetR_N"/>
    <property type="match status" value="1"/>
</dbReference>
<organism evidence="6 7">
    <name type="scientific">Streptacidiphilus cavernicola</name>
    <dbReference type="NCBI Taxonomy" id="3342716"/>
    <lineage>
        <taxon>Bacteria</taxon>
        <taxon>Bacillati</taxon>
        <taxon>Actinomycetota</taxon>
        <taxon>Actinomycetes</taxon>
        <taxon>Kitasatosporales</taxon>
        <taxon>Streptomycetaceae</taxon>
        <taxon>Streptacidiphilus</taxon>
    </lineage>
</organism>
<evidence type="ECO:0000256" key="4">
    <source>
        <dbReference type="PROSITE-ProRule" id="PRU00335"/>
    </source>
</evidence>
<dbReference type="InterPro" id="IPR036271">
    <property type="entry name" value="Tet_transcr_reg_TetR-rel_C_sf"/>
</dbReference>
<dbReference type="PANTHER" id="PTHR30055:SF234">
    <property type="entry name" value="HTH-TYPE TRANSCRIPTIONAL REGULATOR BETI"/>
    <property type="match status" value="1"/>
</dbReference>
<keyword evidence="1" id="KW-0805">Transcription regulation</keyword>